<evidence type="ECO:0000256" key="1">
    <source>
        <dbReference type="ARBA" id="ARBA00001957"/>
    </source>
</evidence>
<feature type="domain" description="Carrier" evidence="4">
    <location>
        <begin position="1005"/>
        <end position="1080"/>
    </location>
</feature>
<dbReference type="InterPro" id="IPR000873">
    <property type="entry name" value="AMP-dep_synth/lig_dom"/>
</dbReference>
<dbReference type="SUPFAM" id="SSF52777">
    <property type="entry name" value="CoA-dependent acyltransferases"/>
    <property type="match status" value="2"/>
</dbReference>
<dbReference type="InterPro" id="IPR001031">
    <property type="entry name" value="Thioesterase"/>
</dbReference>
<dbReference type="InterPro" id="IPR009081">
    <property type="entry name" value="PP-bd_ACP"/>
</dbReference>
<comment type="cofactor">
    <cofactor evidence="1">
        <name>pantetheine 4'-phosphate</name>
        <dbReference type="ChEBI" id="CHEBI:47942"/>
    </cofactor>
</comment>
<dbReference type="InterPro" id="IPR006162">
    <property type="entry name" value="Ppantetheine_attach_site"/>
</dbReference>
<dbReference type="InterPro" id="IPR020845">
    <property type="entry name" value="AMP-binding_CS"/>
</dbReference>
<dbReference type="Pfam" id="PF13193">
    <property type="entry name" value="AMP-binding_C"/>
    <property type="match status" value="1"/>
</dbReference>
<reference evidence="6" key="1">
    <citation type="journal article" date="2019" name="Int. J. Syst. Evol. Microbiol.">
        <title>The Global Catalogue of Microorganisms (GCM) 10K type strain sequencing project: providing services to taxonomists for standard genome sequencing and annotation.</title>
        <authorList>
            <consortium name="The Broad Institute Genomics Platform"/>
            <consortium name="The Broad Institute Genome Sequencing Center for Infectious Disease"/>
            <person name="Wu L."/>
            <person name="Ma J."/>
        </authorList>
    </citation>
    <scope>NUCLEOTIDE SEQUENCE [LARGE SCALE GENOMIC DNA]</scope>
    <source>
        <strain evidence="6">JCM 17304</strain>
    </source>
</reference>
<evidence type="ECO:0000256" key="2">
    <source>
        <dbReference type="ARBA" id="ARBA00022450"/>
    </source>
</evidence>
<dbReference type="InterPro" id="IPR001242">
    <property type="entry name" value="Condensation_dom"/>
</dbReference>
<evidence type="ECO:0000313" key="6">
    <source>
        <dbReference type="Proteomes" id="UP001500392"/>
    </source>
</evidence>
<dbReference type="Pfam" id="PF00668">
    <property type="entry name" value="Condensation"/>
    <property type="match status" value="1"/>
</dbReference>
<dbReference type="CDD" id="cd12116">
    <property type="entry name" value="A_NRPS_Ta1_like"/>
    <property type="match status" value="1"/>
</dbReference>
<dbReference type="Gene3D" id="3.40.50.1820">
    <property type="entry name" value="alpha/beta hydrolase"/>
    <property type="match status" value="1"/>
</dbReference>
<sequence length="1370" mass="151674">MTESITAKLRPTVALVSENDVYLSIEQDAYQNSKALLKKEAEKASLDVGILPLAQSQRGLWFGEKIGPKNAIYNIAEYCEILGAIQPDIFIAALNQITVEAETTRVEILDTDDGPRQIILDSYKGTFPYIDMTHADDPRATAEAWMMHELSQPVDLACDPLWVCALFKISENCFFWYQRSHHVVLDGFGAGIISRRCAEIYNALLEDRDIGPSPFLPLKLQHELETKYLQSSRYLRDRAYWLEELKSLPDPVSLTTHKAVRAGGLRRSTARLSSSASSTLRQLGKEAEGSLPQVLISLFAAYIYRMTGSDDLVFGMPVTARANREMRNIPSMMANAVSIRLTMNADLNLTSLLKQVSKTVRQSLRHQQFRYEDLRRELGLLGQGQQISWVGVNIEPFDYDLNFGGHKCLAQNVCNGTVEDLTVFIYDRGDNEGLRIDFDANPALYTQTDLDKHRDRFVRLINAVLSNPTTSISQLELLAETEKHLLFNQWNNTDKALPDTNLITLFEQQVAKTPNAIALVSGEQKITYQSLSRRVNHLVNLLGSRNIREGDLVAIALPRDESMLTALLAIMKTGSAYLPLDPNAPAERLAMVLEEGKPQLMLSTTAISDKQFSDNAAVLNLDTIDLDIAETYTADTAAIIGGDTSAYVIYTSGSTGRPKGVEISHTGLLNFLLAMQDELHITASDKLLALTTVAFDIAALELYLPLIVGAQVVMASRDVAKDPSALARLITDQNITVMQATPSHWQALLADHADQLQNVRPLVGGEALPAQLAQKMRKLGHPIINLYGPTETTIWSTIMRLDGDDLDMPPIGRPINNTKVYVLDQTMQAVPLGAIGELFIGGSGVAKGYLHRPELTAERFVSNPFGEGRLYKTGDLARWRADGVLEYLGRNDFQIKIRGFRVEAEDVEANIQRHAAVKQAVVTLRKDPRGDPKLVAHILAVSDDNGNQVDIDTAALRKQLEQTLPDYMIPAVFVCVDSLPTNVNGKLDRNALPEPSWQLTQTYVAPRNALENQLVDLWCEVFELEKIGIHDSFFDLGGDSLTAARMISRLRELMKRDIPLAAVFEASTIAELSEQLQSQKAVDPLGVMLPLKSAGTVAPLFCIHPVIGLSWAYTGLGRYLNSEQNLYGIQARGLTTENPHSTGSRLPQSIAEMAKEYIEHIRRVQPAGPYKLLGWSMGGLLAHEVARRLEADGEQIEYLALLDAYPYLQGEERATDERLLVQSALSFMGLSPNALPADSQNMGELSAFLCQEYDVYNLPFVKEMQQSNKQIIASVQQIIENNLAISRDFVPGKIKADMLFVAANQTAECAISDVIQNNAAVWQDYVGELSVHTVDCHHQQMFDAQPLELIGPLIADTLMAQPSAKVLHGI</sequence>
<dbReference type="SUPFAM" id="SSF53474">
    <property type="entry name" value="alpha/beta-Hydrolases"/>
    <property type="match status" value="1"/>
</dbReference>
<evidence type="ECO:0000313" key="5">
    <source>
        <dbReference type="EMBL" id="GAA4086243.1"/>
    </source>
</evidence>
<dbReference type="SUPFAM" id="SSF56801">
    <property type="entry name" value="Acetyl-CoA synthetase-like"/>
    <property type="match status" value="1"/>
</dbReference>
<dbReference type="Gene3D" id="2.30.38.10">
    <property type="entry name" value="Luciferase, Domain 3"/>
    <property type="match status" value="1"/>
</dbReference>
<accession>A0ABP7WDW3</accession>
<dbReference type="PROSITE" id="PS00455">
    <property type="entry name" value="AMP_BINDING"/>
    <property type="match status" value="1"/>
</dbReference>
<dbReference type="InterPro" id="IPR025110">
    <property type="entry name" value="AMP-bd_C"/>
</dbReference>
<dbReference type="Proteomes" id="UP001500392">
    <property type="component" value="Unassembled WGS sequence"/>
</dbReference>
<dbReference type="Gene3D" id="3.30.559.10">
    <property type="entry name" value="Chloramphenicol acetyltransferase-like domain"/>
    <property type="match status" value="1"/>
</dbReference>
<organism evidence="5 6">
    <name type="scientific">Zhongshania borealis</name>
    <dbReference type="NCBI Taxonomy" id="889488"/>
    <lineage>
        <taxon>Bacteria</taxon>
        <taxon>Pseudomonadati</taxon>
        <taxon>Pseudomonadota</taxon>
        <taxon>Gammaproteobacteria</taxon>
        <taxon>Cellvibrionales</taxon>
        <taxon>Spongiibacteraceae</taxon>
        <taxon>Zhongshania</taxon>
    </lineage>
</organism>
<dbReference type="EMBL" id="BAABDM010000001">
    <property type="protein sequence ID" value="GAA4086243.1"/>
    <property type="molecule type" value="Genomic_DNA"/>
</dbReference>
<dbReference type="PANTHER" id="PTHR45527:SF1">
    <property type="entry name" value="FATTY ACID SYNTHASE"/>
    <property type="match status" value="1"/>
</dbReference>
<name>A0ABP7WDW3_9GAMM</name>
<dbReference type="InterPro" id="IPR010071">
    <property type="entry name" value="AA_adenyl_dom"/>
</dbReference>
<dbReference type="InterPro" id="IPR020806">
    <property type="entry name" value="PKS_PP-bd"/>
</dbReference>
<dbReference type="PROSITE" id="PS00012">
    <property type="entry name" value="PHOSPHOPANTETHEINE"/>
    <property type="match status" value="1"/>
</dbReference>
<dbReference type="InterPro" id="IPR045851">
    <property type="entry name" value="AMP-bd_C_sf"/>
</dbReference>
<dbReference type="Pfam" id="PF00550">
    <property type="entry name" value="PP-binding"/>
    <property type="match status" value="1"/>
</dbReference>
<protein>
    <submittedName>
        <fullName evidence="5">Non-ribosomal peptide synthetase</fullName>
    </submittedName>
</protein>
<dbReference type="RefSeq" id="WP_344932352.1">
    <property type="nucleotide sequence ID" value="NZ_BAABDM010000001.1"/>
</dbReference>
<dbReference type="Gene3D" id="3.40.50.980">
    <property type="match status" value="2"/>
</dbReference>
<dbReference type="InterPro" id="IPR036736">
    <property type="entry name" value="ACP-like_sf"/>
</dbReference>
<comment type="caution">
    <text evidence="5">The sequence shown here is derived from an EMBL/GenBank/DDBJ whole genome shotgun (WGS) entry which is preliminary data.</text>
</comment>
<dbReference type="SMART" id="SM00823">
    <property type="entry name" value="PKS_PP"/>
    <property type="match status" value="1"/>
</dbReference>
<dbReference type="Gene3D" id="3.30.559.30">
    <property type="entry name" value="Nonribosomal peptide synthetase, condensation domain"/>
    <property type="match status" value="1"/>
</dbReference>
<dbReference type="InterPro" id="IPR023213">
    <property type="entry name" value="CAT-like_dom_sf"/>
</dbReference>
<dbReference type="PROSITE" id="PS50075">
    <property type="entry name" value="CARRIER"/>
    <property type="match status" value="1"/>
</dbReference>
<dbReference type="Pfam" id="PF00975">
    <property type="entry name" value="Thioesterase"/>
    <property type="match status" value="1"/>
</dbReference>
<dbReference type="NCBIfam" id="TIGR01733">
    <property type="entry name" value="AA-adenyl-dom"/>
    <property type="match status" value="1"/>
</dbReference>
<keyword evidence="3" id="KW-0597">Phosphoprotein</keyword>
<dbReference type="SUPFAM" id="SSF47336">
    <property type="entry name" value="ACP-like"/>
    <property type="match status" value="1"/>
</dbReference>
<dbReference type="Pfam" id="PF00501">
    <property type="entry name" value="AMP-binding"/>
    <property type="match status" value="1"/>
</dbReference>
<evidence type="ECO:0000259" key="4">
    <source>
        <dbReference type="PROSITE" id="PS50075"/>
    </source>
</evidence>
<keyword evidence="2" id="KW-0596">Phosphopantetheine</keyword>
<proteinExistence type="predicted"/>
<keyword evidence="6" id="KW-1185">Reference proteome</keyword>
<dbReference type="InterPro" id="IPR029058">
    <property type="entry name" value="AB_hydrolase_fold"/>
</dbReference>
<dbReference type="PANTHER" id="PTHR45527">
    <property type="entry name" value="NONRIBOSOMAL PEPTIDE SYNTHETASE"/>
    <property type="match status" value="1"/>
</dbReference>
<dbReference type="Gene3D" id="3.30.300.30">
    <property type="match status" value="1"/>
</dbReference>
<evidence type="ECO:0000256" key="3">
    <source>
        <dbReference type="ARBA" id="ARBA00022553"/>
    </source>
</evidence>
<gene>
    <name evidence="5" type="ORF">GCM10022414_06310</name>
</gene>